<dbReference type="Gene3D" id="3.10.350.10">
    <property type="entry name" value="LysM domain"/>
    <property type="match status" value="1"/>
</dbReference>
<evidence type="ECO:0000313" key="3">
    <source>
        <dbReference type="Proteomes" id="UP000733744"/>
    </source>
</evidence>
<protein>
    <submittedName>
        <fullName evidence="2">LysM peptidoglycan-binding domain-containing protein</fullName>
    </submittedName>
</protein>
<sequence>MSVTEKTSAGVELKNGIFNVSKLLIRAVDMTDIRNTEKYMPRGYKSGMKINLRGCLAAALALGLVSCAQSRLPAPVLDDSVVAYEQDWEHPPKYYVVKKGETLFSISMRSKHKYQELALLNNIEPPYRLYEGQVIKLEY</sequence>
<evidence type="ECO:0000259" key="1">
    <source>
        <dbReference type="PROSITE" id="PS51782"/>
    </source>
</evidence>
<dbReference type="Pfam" id="PF01476">
    <property type="entry name" value="LysM"/>
    <property type="match status" value="1"/>
</dbReference>
<dbReference type="CDD" id="cd00118">
    <property type="entry name" value="LysM"/>
    <property type="match status" value="1"/>
</dbReference>
<proteinExistence type="predicted"/>
<evidence type="ECO:0000313" key="2">
    <source>
        <dbReference type="EMBL" id="TRX01415.1"/>
    </source>
</evidence>
<gene>
    <name evidence="2" type="ORF">EKO24_003795</name>
</gene>
<name>A0ABY3CE99_9GAMM</name>
<dbReference type="InterPro" id="IPR036779">
    <property type="entry name" value="LysM_dom_sf"/>
</dbReference>
<accession>A0ABY3CE99</accession>
<dbReference type="EMBL" id="RYFG02000020">
    <property type="protein sequence ID" value="TRX01415.1"/>
    <property type="molecule type" value="Genomic_DNA"/>
</dbReference>
<dbReference type="PROSITE" id="PS51782">
    <property type="entry name" value="LYSM"/>
    <property type="match status" value="1"/>
</dbReference>
<dbReference type="SUPFAM" id="SSF54106">
    <property type="entry name" value="LysM domain"/>
    <property type="match status" value="1"/>
</dbReference>
<comment type="caution">
    <text evidence="2">The sequence shown here is derived from an EMBL/GenBank/DDBJ whole genome shotgun (WGS) entry which is preliminary data.</text>
</comment>
<feature type="domain" description="LysM" evidence="1">
    <location>
        <begin position="93"/>
        <end position="137"/>
    </location>
</feature>
<dbReference type="Proteomes" id="UP000733744">
    <property type="component" value="Unassembled WGS sequence"/>
</dbReference>
<organism evidence="2 3">
    <name type="scientific">Candidatus Methylobacter oryzae</name>
    <dbReference type="NCBI Taxonomy" id="2497749"/>
    <lineage>
        <taxon>Bacteria</taxon>
        <taxon>Pseudomonadati</taxon>
        <taxon>Pseudomonadota</taxon>
        <taxon>Gammaproteobacteria</taxon>
        <taxon>Methylococcales</taxon>
        <taxon>Methylococcaceae</taxon>
        <taxon>Methylobacter</taxon>
    </lineage>
</organism>
<keyword evidence="3" id="KW-1185">Reference proteome</keyword>
<dbReference type="InterPro" id="IPR018392">
    <property type="entry name" value="LysM"/>
</dbReference>
<dbReference type="SMART" id="SM00257">
    <property type="entry name" value="LysM"/>
    <property type="match status" value="1"/>
</dbReference>
<reference evidence="2 3" key="1">
    <citation type="journal article" date="2019" name="Antonie Van Leeuwenhoek">
        <title>Description of 'Ca. Methylobacter oryzae' KRF1, a novel species from the environmentally important Methylobacter clade 2.</title>
        <authorList>
            <person name="Khatri K."/>
            <person name="Mohite J.A."/>
            <person name="Pandit P.S."/>
            <person name="Bahulikar R."/>
            <person name="Rahalkar M.C."/>
        </authorList>
    </citation>
    <scope>NUCLEOTIDE SEQUENCE [LARGE SCALE GENOMIC DNA]</scope>
    <source>
        <strain evidence="2 3">KRF1</strain>
    </source>
</reference>